<evidence type="ECO:0000256" key="7">
    <source>
        <dbReference type="SAM" id="Phobius"/>
    </source>
</evidence>
<comment type="caution">
    <text evidence="10">The sequence shown here is derived from an EMBL/GenBank/DDBJ whole genome shotgun (WGS) entry which is preliminary data.</text>
</comment>
<evidence type="ECO:0000256" key="2">
    <source>
        <dbReference type="ARBA" id="ARBA00022475"/>
    </source>
</evidence>
<keyword evidence="11" id="KW-1185">Reference proteome</keyword>
<comment type="subcellular location">
    <subcellularLocation>
        <location evidence="1">Cell membrane</location>
        <topology evidence="1">Multi-pass membrane protein</topology>
    </subcellularLocation>
</comment>
<dbReference type="InterPro" id="IPR051791">
    <property type="entry name" value="Pra-immunoreactive"/>
</dbReference>
<evidence type="ECO:0000256" key="5">
    <source>
        <dbReference type="ARBA" id="ARBA00023136"/>
    </source>
</evidence>
<gene>
    <name evidence="10" type="ORF">ACFFRI_10205</name>
</gene>
<keyword evidence="2" id="KW-1003">Cell membrane</keyword>
<reference evidence="10 11" key="1">
    <citation type="submission" date="2024-09" db="EMBL/GenBank/DDBJ databases">
        <authorList>
            <person name="Sun Q."/>
            <person name="Mori K."/>
        </authorList>
    </citation>
    <scope>NUCLEOTIDE SEQUENCE [LARGE SCALE GENOMIC DNA]</scope>
    <source>
        <strain evidence="10 11">JCM 9626</strain>
    </source>
</reference>
<feature type="region of interest" description="Disordered" evidence="6">
    <location>
        <begin position="1"/>
        <end position="21"/>
    </location>
</feature>
<dbReference type="Pfam" id="PF06271">
    <property type="entry name" value="RDD"/>
    <property type="match status" value="1"/>
</dbReference>
<evidence type="ECO:0000256" key="3">
    <source>
        <dbReference type="ARBA" id="ARBA00022692"/>
    </source>
</evidence>
<feature type="domain" description="DUF2510" evidence="9">
    <location>
        <begin position="6"/>
        <end position="38"/>
    </location>
</feature>
<evidence type="ECO:0000259" key="8">
    <source>
        <dbReference type="Pfam" id="PF06271"/>
    </source>
</evidence>
<evidence type="ECO:0000256" key="6">
    <source>
        <dbReference type="SAM" id="MobiDB-lite"/>
    </source>
</evidence>
<accession>A0ABV5KC72</accession>
<evidence type="ECO:0000256" key="1">
    <source>
        <dbReference type="ARBA" id="ARBA00004651"/>
    </source>
</evidence>
<dbReference type="Proteomes" id="UP001589750">
    <property type="component" value="Unassembled WGS sequence"/>
</dbReference>
<keyword evidence="4 7" id="KW-1133">Transmembrane helix</keyword>
<keyword evidence="5 7" id="KW-0472">Membrane</keyword>
<name>A0ABV5KC72_9ACTN</name>
<evidence type="ECO:0000313" key="11">
    <source>
        <dbReference type="Proteomes" id="UP001589750"/>
    </source>
</evidence>
<dbReference type="InterPro" id="IPR010432">
    <property type="entry name" value="RDD"/>
</dbReference>
<feature type="domain" description="RDD" evidence="8">
    <location>
        <begin position="67"/>
        <end position="232"/>
    </location>
</feature>
<dbReference type="RefSeq" id="WP_140007946.1">
    <property type="nucleotide sequence ID" value="NZ_JBHMDG010000012.1"/>
</dbReference>
<organism evidence="10 11">
    <name type="scientific">Nocardioides plantarum</name>
    <dbReference type="NCBI Taxonomy" id="29299"/>
    <lineage>
        <taxon>Bacteria</taxon>
        <taxon>Bacillati</taxon>
        <taxon>Actinomycetota</taxon>
        <taxon>Actinomycetes</taxon>
        <taxon>Propionibacteriales</taxon>
        <taxon>Nocardioidaceae</taxon>
        <taxon>Nocardioides</taxon>
    </lineage>
</organism>
<keyword evidence="3 7" id="KW-0812">Transmembrane</keyword>
<evidence type="ECO:0000313" key="10">
    <source>
        <dbReference type="EMBL" id="MFB9313415.1"/>
    </source>
</evidence>
<dbReference type="PANTHER" id="PTHR36115">
    <property type="entry name" value="PROLINE-RICH ANTIGEN HOMOLOG-RELATED"/>
    <property type="match status" value="1"/>
</dbReference>
<sequence>MTQTPAGWHPDPHVPGQQRFWDGTSWTDQVAPLGPSAAAYGAAGQQHGQQYGQQYAGPPTTPDGQQLAGWWRRVAASVIDGVVLIPVSIVVGWSWWSHVFSEYGHFIRESIDASESGSTPPSATDLQGDLFGDLVVIALIGVALNFVYVVGFLAWKQATLGKLAMGTRVRLRETPGRLPLKAILLRWLVQYGPSSLGFVPLVGTATSLWYLLDSLWPLWDSEKQALHDKAAKTSVVMHRRS</sequence>
<feature type="transmembrane region" description="Helical" evidence="7">
    <location>
        <begin position="134"/>
        <end position="155"/>
    </location>
</feature>
<dbReference type="Pfam" id="PF10708">
    <property type="entry name" value="DUF2510"/>
    <property type="match status" value="1"/>
</dbReference>
<protein>
    <submittedName>
        <fullName evidence="10">RDD family protein</fullName>
    </submittedName>
</protein>
<evidence type="ECO:0000256" key="4">
    <source>
        <dbReference type="ARBA" id="ARBA00022989"/>
    </source>
</evidence>
<proteinExistence type="predicted"/>
<evidence type="ECO:0000259" key="9">
    <source>
        <dbReference type="Pfam" id="PF10708"/>
    </source>
</evidence>
<dbReference type="EMBL" id="JBHMDG010000012">
    <property type="protein sequence ID" value="MFB9313415.1"/>
    <property type="molecule type" value="Genomic_DNA"/>
</dbReference>
<dbReference type="InterPro" id="IPR018929">
    <property type="entry name" value="DUF2510"/>
</dbReference>
<feature type="transmembrane region" description="Helical" evidence="7">
    <location>
        <begin position="74"/>
        <end position="96"/>
    </location>
</feature>